<protein>
    <submittedName>
        <fullName evidence="1">DUF4248 domain-containing protein</fullName>
    </submittedName>
</protein>
<dbReference type="InterPro" id="IPR025342">
    <property type="entry name" value="DUF4248"/>
</dbReference>
<evidence type="ECO:0000313" key="1">
    <source>
        <dbReference type="EMBL" id="HJF93127.1"/>
    </source>
</evidence>
<dbReference type="EMBL" id="DYVX01000097">
    <property type="protein sequence ID" value="HJF93127.1"/>
    <property type="molecule type" value="Genomic_DNA"/>
</dbReference>
<sequence length="84" mass="9830">MKKPDFSLLPADDAPFVLRPYLKMDLARLYSPGLADRSAMNRLNRWIRHNRDLHDRLYSGREGKNDVCFSLRQVRLLVAYLGEP</sequence>
<proteinExistence type="predicted"/>
<dbReference type="RefSeq" id="WP_022021555.1">
    <property type="nucleotide sequence ID" value="NZ_DYVX01000097.1"/>
</dbReference>
<dbReference type="AlphaFoldDB" id="A0A921I0J6"/>
<dbReference type="Proteomes" id="UP000717835">
    <property type="component" value="Unassembled WGS sequence"/>
</dbReference>
<reference evidence="1" key="2">
    <citation type="submission" date="2021-09" db="EMBL/GenBank/DDBJ databases">
        <authorList>
            <person name="Gilroy R."/>
        </authorList>
    </citation>
    <scope>NUCLEOTIDE SEQUENCE</scope>
    <source>
        <strain evidence="1">CHK55-1828</strain>
    </source>
</reference>
<name>A0A921I0J6_9BACT</name>
<evidence type="ECO:0000313" key="2">
    <source>
        <dbReference type="Proteomes" id="UP000717835"/>
    </source>
</evidence>
<gene>
    <name evidence="1" type="ORF">K8W02_12205</name>
</gene>
<comment type="caution">
    <text evidence="1">The sequence shown here is derived from an EMBL/GenBank/DDBJ whole genome shotgun (WGS) entry which is preliminary data.</text>
</comment>
<organism evidence="1 2">
    <name type="scientific">Mediterranea massiliensis</name>
    <dbReference type="NCBI Taxonomy" id="1841865"/>
    <lineage>
        <taxon>Bacteria</taxon>
        <taxon>Pseudomonadati</taxon>
        <taxon>Bacteroidota</taxon>
        <taxon>Bacteroidia</taxon>
        <taxon>Bacteroidales</taxon>
        <taxon>Bacteroidaceae</taxon>
        <taxon>Mediterranea</taxon>
    </lineage>
</organism>
<reference evidence="1" key="1">
    <citation type="journal article" date="2021" name="PeerJ">
        <title>Extensive microbial diversity within the chicken gut microbiome revealed by metagenomics and culture.</title>
        <authorList>
            <person name="Gilroy R."/>
            <person name="Ravi A."/>
            <person name="Getino M."/>
            <person name="Pursley I."/>
            <person name="Horton D.L."/>
            <person name="Alikhan N.F."/>
            <person name="Baker D."/>
            <person name="Gharbi K."/>
            <person name="Hall N."/>
            <person name="Watson M."/>
            <person name="Adriaenssens E.M."/>
            <person name="Foster-Nyarko E."/>
            <person name="Jarju S."/>
            <person name="Secka A."/>
            <person name="Antonio M."/>
            <person name="Oren A."/>
            <person name="Chaudhuri R.R."/>
            <person name="La Ragione R."/>
            <person name="Hildebrand F."/>
            <person name="Pallen M.J."/>
        </authorList>
    </citation>
    <scope>NUCLEOTIDE SEQUENCE</scope>
    <source>
        <strain evidence="1">CHK55-1828</strain>
    </source>
</reference>
<accession>A0A921I0J6</accession>
<dbReference type="Pfam" id="PF14053">
    <property type="entry name" value="DUF4248"/>
    <property type="match status" value="1"/>
</dbReference>